<proteinExistence type="predicted"/>
<reference evidence="2" key="1">
    <citation type="journal article" date="2022" name="Mol. Ecol. Resour.">
        <title>The genomes of chicory, endive, great burdock and yacon provide insights into Asteraceae palaeo-polyploidization history and plant inulin production.</title>
        <authorList>
            <person name="Fan W."/>
            <person name="Wang S."/>
            <person name="Wang H."/>
            <person name="Wang A."/>
            <person name="Jiang F."/>
            <person name="Liu H."/>
            <person name="Zhao H."/>
            <person name="Xu D."/>
            <person name="Zhang Y."/>
        </authorList>
    </citation>
    <scope>NUCLEOTIDE SEQUENCE [LARGE SCALE GENOMIC DNA]</scope>
    <source>
        <strain evidence="2">cv. Punajuju</strain>
    </source>
</reference>
<comment type="caution">
    <text evidence="1">The sequence shown here is derived from an EMBL/GenBank/DDBJ whole genome shotgun (WGS) entry which is preliminary data.</text>
</comment>
<evidence type="ECO:0000313" key="2">
    <source>
        <dbReference type="Proteomes" id="UP001055811"/>
    </source>
</evidence>
<accession>A0ACB9G8D7</accession>
<name>A0ACB9G8D7_CICIN</name>
<organism evidence="1 2">
    <name type="scientific">Cichorium intybus</name>
    <name type="common">Chicory</name>
    <dbReference type="NCBI Taxonomy" id="13427"/>
    <lineage>
        <taxon>Eukaryota</taxon>
        <taxon>Viridiplantae</taxon>
        <taxon>Streptophyta</taxon>
        <taxon>Embryophyta</taxon>
        <taxon>Tracheophyta</taxon>
        <taxon>Spermatophyta</taxon>
        <taxon>Magnoliopsida</taxon>
        <taxon>eudicotyledons</taxon>
        <taxon>Gunneridae</taxon>
        <taxon>Pentapetalae</taxon>
        <taxon>asterids</taxon>
        <taxon>campanulids</taxon>
        <taxon>Asterales</taxon>
        <taxon>Asteraceae</taxon>
        <taxon>Cichorioideae</taxon>
        <taxon>Cichorieae</taxon>
        <taxon>Cichoriinae</taxon>
        <taxon>Cichorium</taxon>
    </lineage>
</organism>
<evidence type="ECO:0000313" key="1">
    <source>
        <dbReference type="EMBL" id="KAI3779335.1"/>
    </source>
</evidence>
<reference evidence="1 2" key="2">
    <citation type="journal article" date="2022" name="Mol. Ecol. Resour.">
        <title>The genomes of chicory, endive, great burdock and yacon provide insights into Asteraceae paleo-polyploidization history and plant inulin production.</title>
        <authorList>
            <person name="Fan W."/>
            <person name="Wang S."/>
            <person name="Wang H."/>
            <person name="Wang A."/>
            <person name="Jiang F."/>
            <person name="Liu H."/>
            <person name="Zhao H."/>
            <person name="Xu D."/>
            <person name="Zhang Y."/>
        </authorList>
    </citation>
    <scope>NUCLEOTIDE SEQUENCE [LARGE SCALE GENOMIC DNA]</scope>
    <source>
        <strain evidence="2">cv. Punajuju</strain>
        <tissue evidence="1">Leaves</tissue>
    </source>
</reference>
<protein>
    <submittedName>
        <fullName evidence="1">Uncharacterized protein</fullName>
    </submittedName>
</protein>
<dbReference type="EMBL" id="CM042010">
    <property type="protein sequence ID" value="KAI3779335.1"/>
    <property type="molecule type" value="Genomic_DNA"/>
</dbReference>
<keyword evidence="2" id="KW-1185">Reference proteome</keyword>
<sequence>MLLECISTVSDCRLSRAQIITSDLPRQSRSEILPIVTTSEARTRKRQSFIANSSLSFSIPESLLFTCPNFIAHTHCVCVFVGFNSSEKDENGRFLRHLLRSSATARPCFPFACTHHRRPSSVAVFTREPSPPSTITPLPFFPIFSVARVQTPPST</sequence>
<gene>
    <name evidence="1" type="ORF">L2E82_09035</name>
</gene>
<dbReference type="Proteomes" id="UP001055811">
    <property type="component" value="Linkage Group LG02"/>
</dbReference>